<reference evidence="1" key="1">
    <citation type="journal article" date="2023" name="Int. J. Syst. Evol. Microbiol.">
        <title>&lt;i&gt;Clostridium folliculivorans&lt;/i&gt; sp. nov., isolated from soil samples of an organic paddy in Japan.</title>
        <authorList>
            <person name="Tazawa J."/>
            <person name="Kobayashi H."/>
            <person name="Tanizawa Y."/>
            <person name="Uchino A."/>
            <person name="Tanaka F."/>
            <person name="Urashima Y."/>
            <person name="Miura S."/>
            <person name="Sakamoto M."/>
            <person name="Ohkuma M."/>
            <person name="Tohno M."/>
        </authorList>
    </citation>
    <scope>NUCLEOTIDE SEQUENCE</scope>
    <source>
        <strain evidence="1">D1-1</strain>
    </source>
</reference>
<gene>
    <name evidence="1" type="ORF">CFOLD11_24160</name>
</gene>
<dbReference type="Proteomes" id="UP001057868">
    <property type="component" value="Unassembled WGS sequence"/>
</dbReference>
<dbReference type="AlphaFoldDB" id="A0A9W6DAP7"/>
<accession>A0A9W6DAP7</accession>
<sequence>MSFINVLIQKKRALFSSTLLMQDFYEIYLCFNKKLEDNIILVHNCNIIEKDMFICDFSLNVLENII</sequence>
<dbReference type="EMBL" id="BQXY01000003">
    <property type="protein sequence ID" value="GKU25590.1"/>
    <property type="molecule type" value="Genomic_DNA"/>
</dbReference>
<organism evidence="1 2">
    <name type="scientific">Clostridium folliculivorans</name>
    <dbReference type="NCBI Taxonomy" id="2886038"/>
    <lineage>
        <taxon>Bacteria</taxon>
        <taxon>Bacillati</taxon>
        <taxon>Bacillota</taxon>
        <taxon>Clostridia</taxon>
        <taxon>Eubacteriales</taxon>
        <taxon>Clostridiaceae</taxon>
        <taxon>Clostridium</taxon>
    </lineage>
</organism>
<evidence type="ECO:0000313" key="1">
    <source>
        <dbReference type="EMBL" id="GKU25590.1"/>
    </source>
</evidence>
<keyword evidence="2" id="KW-1185">Reference proteome</keyword>
<evidence type="ECO:0000313" key="2">
    <source>
        <dbReference type="Proteomes" id="UP001057868"/>
    </source>
</evidence>
<protein>
    <submittedName>
        <fullName evidence="1">Uncharacterized protein</fullName>
    </submittedName>
</protein>
<comment type="caution">
    <text evidence="1">The sequence shown here is derived from an EMBL/GenBank/DDBJ whole genome shotgun (WGS) entry which is preliminary data.</text>
</comment>
<name>A0A9W6DAP7_9CLOT</name>
<proteinExistence type="predicted"/>